<dbReference type="AlphaFoldDB" id="A0A5J4P952"/>
<feature type="transmembrane region" description="Helical" evidence="5">
    <location>
        <begin position="81"/>
        <end position="101"/>
    </location>
</feature>
<comment type="caution">
    <text evidence="7">The sequence shown here is derived from an EMBL/GenBank/DDBJ whole genome shotgun (WGS) entry which is preliminary data.</text>
</comment>
<dbReference type="EMBL" id="SNRY01010262">
    <property type="protein sequence ID" value="KAA6305987.1"/>
    <property type="molecule type" value="Genomic_DNA"/>
</dbReference>
<reference evidence="7" key="1">
    <citation type="submission" date="2019-03" db="EMBL/GenBank/DDBJ databases">
        <title>Single cell metagenomics reveals metabolic interactions within the superorganism composed of flagellate Streblomastix strix and complex community of Bacteroidetes bacteria on its surface.</title>
        <authorList>
            <person name="Treitli S.C."/>
            <person name="Kolisko M."/>
            <person name="Husnik F."/>
            <person name="Keeling P."/>
            <person name="Hampl V."/>
        </authorList>
    </citation>
    <scope>NUCLEOTIDE SEQUENCE</scope>
    <source>
        <strain evidence="7">STM</strain>
    </source>
</reference>
<comment type="subcellular location">
    <subcellularLocation>
        <location evidence="1">Membrane</location>
        <topology evidence="1">Multi-pass membrane protein</topology>
    </subcellularLocation>
</comment>
<evidence type="ECO:0000313" key="7">
    <source>
        <dbReference type="EMBL" id="KAA6305987.1"/>
    </source>
</evidence>
<gene>
    <name evidence="7" type="ORF">EZS27_042357</name>
</gene>
<evidence type="ECO:0000256" key="3">
    <source>
        <dbReference type="ARBA" id="ARBA00022989"/>
    </source>
</evidence>
<evidence type="ECO:0000256" key="5">
    <source>
        <dbReference type="SAM" id="Phobius"/>
    </source>
</evidence>
<dbReference type="GO" id="GO:0016020">
    <property type="term" value="C:membrane"/>
    <property type="evidence" value="ECO:0007669"/>
    <property type="project" value="UniProtKB-SubCell"/>
</dbReference>
<keyword evidence="4 5" id="KW-0472">Membrane</keyword>
<evidence type="ECO:0000256" key="4">
    <source>
        <dbReference type="ARBA" id="ARBA00023136"/>
    </source>
</evidence>
<dbReference type="Pfam" id="PF00361">
    <property type="entry name" value="Proton_antipo_M"/>
    <property type="match status" value="1"/>
</dbReference>
<dbReference type="InterPro" id="IPR001750">
    <property type="entry name" value="ND/Mrp_TM"/>
</dbReference>
<feature type="transmembrane region" description="Helical" evidence="5">
    <location>
        <begin position="14"/>
        <end position="35"/>
    </location>
</feature>
<name>A0A5J4P952_9ZZZZ</name>
<dbReference type="PANTHER" id="PTHR22773">
    <property type="entry name" value="NADH DEHYDROGENASE"/>
    <property type="match status" value="1"/>
</dbReference>
<feature type="non-terminal residue" evidence="7">
    <location>
        <position position="104"/>
    </location>
</feature>
<sequence length="104" mass="11464">MGIIGGNAEGMTALVYYLLVYLVSTLGAFVVISVIEQESEKITREDYNGLYQTNPKLAFIMTLSLFSLAGIPPFAGFFSKFFIFMVAFQAGFRVLVFIALVNTV</sequence>
<feature type="transmembrane region" description="Helical" evidence="5">
    <location>
        <begin position="56"/>
        <end position="75"/>
    </location>
</feature>
<evidence type="ECO:0000259" key="6">
    <source>
        <dbReference type="Pfam" id="PF00361"/>
    </source>
</evidence>
<keyword evidence="3 5" id="KW-1133">Transmembrane helix</keyword>
<protein>
    <submittedName>
        <fullName evidence="7">NADH-quinone oxidoreductase subunit N</fullName>
    </submittedName>
</protein>
<evidence type="ECO:0000256" key="2">
    <source>
        <dbReference type="ARBA" id="ARBA00022692"/>
    </source>
</evidence>
<proteinExistence type="predicted"/>
<feature type="domain" description="NADH:quinone oxidoreductase/Mrp antiporter transmembrane" evidence="6">
    <location>
        <begin position="3"/>
        <end position="103"/>
    </location>
</feature>
<keyword evidence="2 5" id="KW-0812">Transmembrane</keyword>
<evidence type="ECO:0000256" key="1">
    <source>
        <dbReference type="ARBA" id="ARBA00004141"/>
    </source>
</evidence>
<accession>A0A5J4P952</accession>
<organism evidence="7">
    <name type="scientific">termite gut metagenome</name>
    <dbReference type="NCBI Taxonomy" id="433724"/>
    <lineage>
        <taxon>unclassified sequences</taxon>
        <taxon>metagenomes</taxon>
        <taxon>organismal metagenomes</taxon>
    </lineage>
</organism>